<organism evidence="1 2">
    <name type="scientific">Trichinella pseudospiralis</name>
    <name type="common">Parasitic roundworm</name>
    <dbReference type="NCBI Taxonomy" id="6337"/>
    <lineage>
        <taxon>Eukaryota</taxon>
        <taxon>Metazoa</taxon>
        <taxon>Ecdysozoa</taxon>
        <taxon>Nematoda</taxon>
        <taxon>Enoplea</taxon>
        <taxon>Dorylaimia</taxon>
        <taxon>Trichinellida</taxon>
        <taxon>Trichinellidae</taxon>
        <taxon>Trichinella</taxon>
    </lineage>
</organism>
<dbReference type="Proteomes" id="UP000054815">
    <property type="component" value="Unassembled WGS sequence"/>
</dbReference>
<name>A0A0V0XUJ3_TRIPS</name>
<comment type="caution">
    <text evidence="1">The sequence shown here is derived from an EMBL/GenBank/DDBJ whole genome shotgun (WGS) entry which is preliminary data.</text>
</comment>
<sequence>MLVHWVAQMMTVSSKVEIKRLKLRLNSLISCALVTPNSLEAGTEKITEGEPDMGNGNLEEWRGSLVDRAECSQQGKRTLRGVLLRCRKANSRGERDLRRMNLVQYYFEMAGT</sequence>
<reference evidence="1 2" key="1">
    <citation type="submission" date="2015-01" db="EMBL/GenBank/DDBJ databases">
        <title>Evolution of Trichinella species and genotypes.</title>
        <authorList>
            <person name="Korhonen P.K."/>
            <person name="Edoardo P."/>
            <person name="Giuseppe L.R."/>
            <person name="Gasser R.B."/>
        </authorList>
    </citation>
    <scope>NUCLEOTIDE SEQUENCE [LARGE SCALE GENOMIC DNA]</scope>
    <source>
        <strain evidence="1">ISS141</strain>
    </source>
</reference>
<protein>
    <submittedName>
        <fullName evidence="1">Uncharacterized protein</fullName>
    </submittedName>
</protein>
<proteinExistence type="predicted"/>
<evidence type="ECO:0000313" key="2">
    <source>
        <dbReference type="Proteomes" id="UP000054815"/>
    </source>
</evidence>
<evidence type="ECO:0000313" key="1">
    <source>
        <dbReference type="EMBL" id="KRX91490.1"/>
    </source>
</evidence>
<dbReference type="STRING" id="6337.A0A0V0XUJ3"/>
<accession>A0A0V0XUJ3</accession>
<dbReference type="EMBL" id="JYDU01000136">
    <property type="protein sequence ID" value="KRX91490.1"/>
    <property type="molecule type" value="Genomic_DNA"/>
</dbReference>
<dbReference type="AlphaFoldDB" id="A0A0V0XUJ3"/>
<gene>
    <name evidence="1" type="ORF">T4E_8507</name>
</gene>